<comment type="cofactor">
    <cofactor evidence="1">
        <name>Mg(2+)</name>
        <dbReference type="ChEBI" id="CHEBI:18420"/>
    </cofactor>
</comment>
<dbReference type="InterPro" id="IPR055066">
    <property type="entry name" value="AASDHPPT_N"/>
</dbReference>
<evidence type="ECO:0000256" key="2">
    <source>
        <dbReference type="ARBA" id="ARBA00010990"/>
    </source>
</evidence>
<organism evidence="8">
    <name type="scientific">Agrobacterium albertimagni</name>
    <dbReference type="NCBI Taxonomy" id="147266"/>
    <lineage>
        <taxon>Bacteria</taxon>
        <taxon>Pseudomonadati</taxon>
        <taxon>Pseudomonadota</taxon>
        <taxon>Alphaproteobacteria</taxon>
        <taxon>Hyphomicrobiales</taxon>
        <taxon>Rhizobiaceae</taxon>
        <taxon>Rhizobium/Agrobacterium group</taxon>
        <taxon>Agrobacterium</taxon>
    </lineage>
</organism>
<dbReference type="SUPFAM" id="SSF56214">
    <property type="entry name" value="4'-phosphopantetheinyl transferase"/>
    <property type="match status" value="2"/>
</dbReference>
<keyword evidence="5" id="KW-0460">Magnesium</keyword>
<gene>
    <name evidence="8" type="ORF">ENP70_15385</name>
</gene>
<dbReference type="Gene3D" id="3.90.470.20">
    <property type="entry name" value="4'-phosphopantetheinyl transferase domain"/>
    <property type="match status" value="2"/>
</dbReference>
<dbReference type="GO" id="GO:0005829">
    <property type="term" value="C:cytosol"/>
    <property type="evidence" value="ECO:0007669"/>
    <property type="project" value="TreeGrafter"/>
</dbReference>
<dbReference type="EMBL" id="DSKI01000787">
    <property type="protein sequence ID" value="HEB45038.1"/>
    <property type="molecule type" value="Genomic_DNA"/>
</dbReference>
<accession>A0A7C1SJN3</accession>
<evidence type="ECO:0000256" key="4">
    <source>
        <dbReference type="ARBA" id="ARBA00022723"/>
    </source>
</evidence>
<name>A0A7C1SJN3_9HYPH</name>
<dbReference type="InterPro" id="IPR008278">
    <property type="entry name" value="4-PPantetheinyl_Trfase_dom"/>
</dbReference>
<dbReference type="GO" id="GO:0008897">
    <property type="term" value="F:holo-[acyl-carrier-protein] synthase activity"/>
    <property type="evidence" value="ECO:0007669"/>
    <property type="project" value="InterPro"/>
</dbReference>
<dbReference type="PANTHER" id="PTHR12215">
    <property type="entry name" value="PHOSPHOPANTETHEINE TRANSFERASE"/>
    <property type="match status" value="1"/>
</dbReference>
<comment type="caution">
    <text evidence="8">The sequence shown here is derived from an EMBL/GenBank/DDBJ whole genome shotgun (WGS) entry which is preliminary data.</text>
</comment>
<proteinExistence type="inferred from homology"/>
<dbReference type="InterPro" id="IPR050559">
    <property type="entry name" value="P-Pant_transferase_sf"/>
</dbReference>
<dbReference type="AlphaFoldDB" id="A0A7C1SJN3"/>
<dbReference type="GO" id="GO:0019878">
    <property type="term" value="P:lysine biosynthetic process via aminoadipic acid"/>
    <property type="evidence" value="ECO:0007669"/>
    <property type="project" value="TreeGrafter"/>
</dbReference>
<dbReference type="Pfam" id="PF01648">
    <property type="entry name" value="ACPS"/>
    <property type="match status" value="1"/>
</dbReference>
<feature type="domain" description="4'-phosphopantetheinyl transferase" evidence="6">
    <location>
        <begin position="118"/>
        <end position="196"/>
    </location>
</feature>
<feature type="domain" description="4'-phosphopantetheinyl transferase N-terminal" evidence="7">
    <location>
        <begin position="34"/>
        <end position="106"/>
    </location>
</feature>
<dbReference type="InterPro" id="IPR037143">
    <property type="entry name" value="4-PPantetheinyl_Trfase_dom_sf"/>
</dbReference>
<protein>
    <submittedName>
        <fullName evidence="8">4'-phosphopantetheinyl transferase superfamily protein</fullName>
    </submittedName>
</protein>
<comment type="similarity">
    <text evidence="2">Belongs to the P-Pant transferase superfamily. Gsp/Sfp/HetI/AcpT family.</text>
</comment>
<keyword evidence="4" id="KW-0479">Metal-binding</keyword>
<dbReference type="PANTHER" id="PTHR12215:SF10">
    <property type="entry name" value="L-AMINOADIPATE-SEMIALDEHYDE DEHYDROGENASE-PHOSPHOPANTETHEINYL TRANSFERASE"/>
    <property type="match status" value="1"/>
</dbReference>
<dbReference type="InterPro" id="IPR004568">
    <property type="entry name" value="Ppantetheine-prot_Trfase_dom"/>
</dbReference>
<evidence type="ECO:0000256" key="3">
    <source>
        <dbReference type="ARBA" id="ARBA00022679"/>
    </source>
</evidence>
<evidence type="ECO:0000256" key="5">
    <source>
        <dbReference type="ARBA" id="ARBA00022842"/>
    </source>
</evidence>
<dbReference type="GO" id="GO:0006633">
    <property type="term" value="P:fatty acid biosynthetic process"/>
    <property type="evidence" value="ECO:0007669"/>
    <property type="project" value="InterPro"/>
</dbReference>
<reference evidence="8" key="1">
    <citation type="journal article" date="2020" name="mSystems">
        <title>Genome- and Community-Level Interaction Insights into Carbon Utilization and Element Cycling Functions of Hydrothermarchaeota in Hydrothermal Sediment.</title>
        <authorList>
            <person name="Zhou Z."/>
            <person name="Liu Y."/>
            <person name="Xu W."/>
            <person name="Pan J."/>
            <person name="Luo Z.H."/>
            <person name="Li M."/>
        </authorList>
    </citation>
    <scope>NUCLEOTIDE SEQUENCE [LARGE SCALE GENOMIC DNA]</scope>
    <source>
        <strain evidence="8">SpSt-243</strain>
    </source>
</reference>
<dbReference type="NCBIfam" id="TIGR00556">
    <property type="entry name" value="pantethn_trn"/>
    <property type="match status" value="1"/>
</dbReference>
<evidence type="ECO:0000259" key="6">
    <source>
        <dbReference type="Pfam" id="PF01648"/>
    </source>
</evidence>
<dbReference type="Pfam" id="PF22624">
    <property type="entry name" value="AASDHPPT_N"/>
    <property type="match status" value="1"/>
</dbReference>
<evidence type="ECO:0000259" key="7">
    <source>
        <dbReference type="Pfam" id="PF22624"/>
    </source>
</evidence>
<evidence type="ECO:0000313" key="8">
    <source>
        <dbReference type="EMBL" id="HEB45038.1"/>
    </source>
</evidence>
<keyword evidence="3 8" id="KW-0808">Transferase</keyword>
<evidence type="ECO:0000256" key="1">
    <source>
        <dbReference type="ARBA" id="ARBA00001946"/>
    </source>
</evidence>
<dbReference type="GO" id="GO:0000287">
    <property type="term" value="F:magnesium ion binding"/>
    <property type="evidence" value="ECO:0007669"/>
    <property type="project" value="InterPro"/>
</dbReference>
<sequence>MSMSDQVISVKAVEVDVWSWSLDQHSVGDNDGERLISKDETERAKRFLRPVDRHRYIAGRAGLRRILASYLKRDPVTLSFIYNACGKPALAHDEAAGLHFNLSHTAGQALLGVCAHASIGVDIEEIRPLREDVASHFFSAKECADLNELPESDRLEAFYRCWTRKEAFVKAQGAGLSMPLDSFDVSLEPGDDTCLLRRLNPQIGPLDEWTVRKLDAGAGFCAALAVHCKGEAVTVRYRNRCDWSLNMASMM</sequence>